<dbReference type="AlphaFoldDB" id="A0A449A210"/>
<sequence length="51" mass="6016">MSLYNSINEFRTIEFGLNAQEIKISKYLSQLICAKDSKLNSKIKRKHKKEK</sequence>
<name>A0A449A210_9BACT</name>
<proteinExistence type="predicted"/>
<dbReference type="STRING" id="29556.VO56_00210"/>
<gene>
    <name evidence="1" type="ORF">NCTC10183_00056</name>
</gene>
<dbReference type="Proteomes" id="UP000290568">
    <property type="component" value="Chromosome"/>
</dbReference>
<protein>
    <submittedName>
        <fullName evidence="1">Uncharacterized protein</fullName>
    </submittedName>
</protein>
<reference evidence="1 2" key="1">
    <citation type="submission" date="2019-01" db="EMBL/GenBank/DDBJ databases">
        <authorList>
            <consortium name="Pathogen Informatics"/>
        </authorList>
    </citation>
    <scope>NUCLEOTIDE SEQUENCE [LARGE SCALE GENOMIC DNA]</scope>
    <source>
        <strain evidence="1 2">NCTC10183</strain>
    </source>
</reference>
<keyword evidence="2" id="KW-1185">Reference proteome</keyword>
<accession>A0A449A210</accession>
<organism evidence="1 2">
    <name type="scientific">Mycoplasmopsis gallinacea</name>
    <dbReference type="NCBI Taxonomy" id="29556"/>
    <lineage>
        <taxon>Bacteria</taxon>
        <taxon>Bacillati</taxon>
        <taxon>Mycoplasmatota</taxon>
        <taxon>Mycoplasmoidales</taxon>
        <taxon>Metamycoplasmataceae</taxon>
        <taxon>Mycoplasmopsis</taxon>
    </lineage>
</organism>
<evidence type="ECO:0000313" key="2">
    <source>
        <dbReference type="Proteomes" id="UP000290568"/>
    </source>
</evidence>
<dbReference type="EMBL" id="LR214950">
    <property type="protein sequence ID" value="VEU58300.1"/>
    <property type="molecule type" value="Genomic_DNA"/>
</dbReference>
<evidence type="ECO:0000313" key="1">
    <source>
        <dbReference type="EMBL" id="VEU58300.1"/>
    </source>
</evidence>